<feature type="non-terminal residue" evidence="2">
    <location>
        <position position="319"/>
    </location>
</feature>
<sequence length="319" mass="35066">MQRGDAPARHRLPSLRHLRSAQRCRRPHADPRTLAGLCVVSLSVLVGAARTHGLGSRRVLLCVLVGEKGKALEHLKNYSPTGGGFFRMAPGGLPDVRTDGPPSFRSHAFEDYCTAMGIDLTYSVPCAHEQNGLAESFIKQIQLITRPLLMRSGLAASAWNMRYYMLHTSACLAAGLGCLWNRHADSLNSPPNAEKASMSDLIPRASSVTWTRQLDRCGLPINEAQNVPARVAVEMRGTSPRQALQCLLVLLVATCPLLQSLLRSRSVAPIYDPGSDVHRPRLLQTKQLRLRMVSVGLHHAGDHLFWRSHKSFPLISQDG</sequence>
<protein>
    <recommendedName>
        <fullName evidence="1">Integrase catalytic domain-containing protein</fullName>
    </recommendedName>
</protein>
<dbReference type="SUPFAM" id="SSF53098">
    <property type="entry name" value="Ribonuclease H-like"/>
    <property type="match status" value="1"/>
</dbReference>
<comment type="caution">
    <text evidence="2">The sequence shown here is derived from an EMBL/GenBank/DDBJ whole genome shotgun (WGS) entry which is preliminary data.</text>
</comment>
<evidence type="ECO:0000259" key="1">
    <source>
        <dbReference type="PROSITE" id="PS50994"/>
    </source>
</evidence>
<dbReference type="AlphaFoldDB" id="A0A8H7ZWG0"/>
<dbReference type="GO" id="GO:0005634">
    <property type="term" value="C:nucleus"/>
    <property type="evidence" value="ECO:0007669"/>
    <property type="project" value="UniProtKB-ARBA"/>
</dbReference>
<organism evidence="2 3">
    <name type="scientific">Olpidium bornovanus</name>
    <dbReference type="NCBI Taxonomy" id="278681"/>
    <lineage>
        <taxon>Eukaryota</taxon>
        <taxon>Fungi</taxon>
        <taxon>Fungi incertae sedis</taxon>
        <taxon>Olpidiomycota</taxon>
        <taxon>Olpidiomycotina</taxon>
        <taxon>Olpidiomycetes</taxon>
        <taxon>Olpidiales</taxon>
        <taxon>Olpidiaceae</taxon>
        <taxon>Olpidium</taxon>
    </lineage>
</organism>
<evidence type="ECO:0000313" key="3">
    <source>
        <dbReference type="Proteomes" id="UP000673691"/>
    </source>
</evidence>
<dbReference type="Proteomes" id="UP000673691">
    <property type="component" value="Unassembled WGS sequence"/>
</dbReference>
<dbReference type="GO" id="GO:0015074">
    <property type="term" value="P:DNA integration"/>
    <property type="evidence" value="ECO:0007669"/>
    <property type="project" value="InterPro"/>
</dbReference>
<evidence type="ECO:0000313" key="2">
    <source>
        <dbReference type="EMBL" id="KAG5460751.1"/>
    </source>
</evidence>
<feature type="domain" description="Integrase catalytic" evidence="1">
    <location>
        <begin position="86"/>
        <end position="198"/>
    </location>
</feature>
<dbReference type="GO" id="GO:0003676">
    <property type="term" value="F:nucleic acid binding"/>
    <property type="evidence" value="ECO:0007669"/>
    <property type="project" value="InterPro"/>
</dbReference>
<dbReference type="PROSITE" id="PS50994">
    <property type="entry name" value="INTEGRASE"/>
    <property type="match status" value="1"/>
</dbReference>
<proteinExistence type="predicted"/>
<reference evidence="2 3" key="1">
    <citation type="journal article" name="Sci. Rep.">
        <title>Genome-scale phylogenetic analyses confirm Olpidium as the closest living zoosporic fungus to the non-flagellated, terrestrial fungi.</title>
        <authorList>
            <person name="Chang Y."/>
            <person name="Rochon D."/>
            <person name="Sekimoto S."/>
            <person name="Wang Y."/>
            <person name="Chovatia M."/>
            <person name="Sandor L."/>
            <person name="Salamov A."/>
            <person name="Grigoriev I.V."/>
            <person name="Stajich J.E."/>
            <person name="Spatafora J.W."/>
        </authorList>
    </citation>
    <scope>NUCLEOTIDE SEQUENCE [LARGE SCALE GENOMIC DNA]</scope>
    <source>
        <strain evidence="2">S191</strain>
    </source>
</reference>
<dbReference type="InterPro" id="IPR001584">
    <property type="entry name" value="Integrase_cat-core"/>
</dbReference>
<name>A0A8H7ZWG0_9FUNG</name>
<accession>A0A8H7ZWG0</accession>
<dbReference type="InterPro" id="IPR012337">
    <property type="entry name" value="RNaseH-like_sf"/>
</dbReference>
<keyword evidence="3" id="KW-1185">Reference proteome</keyword>
<dbReference type="InterPro" id="IPR036397">
    <property type="entry name" value="RNaseH_sf"/>
</dbReference>
<dbReference type="EMBL" id="JAEFCI010004771">
    <property type="protein sequence ID" value="KAG5460751.1"/>
    <property type="molecule type" value="Genomic_DNA"/>
</dbReference>
<dbReference type="OrthoDB" id="1726258at2759"/>
<dbReference type="Gene3D" id="3.30.420.10">
    <property type="entry name" value="Ribonuclease H-like superfamily/Ribonuclease H"/>
    <property type="match status" value="1"/>
</dbReference>
<gene>
    <name evidence="2" type="ORF">BJ554DRAFT_7159</name>
</gene>